<feature type="compositionally biased region" description="Basic and acidic residues" evidence="5">
    <location>
        <begin position="492"/>
        <end position="506"/>
    </location>
</feature>
<feature type="region of interest" description="Disordered" evidence="5">
    <location>
        <begin position="17"/>
        <end position="39"/>
    </location>
</feature>
<evidence type="ECO:0000313" key="7">
    <source>
        <dbReference type="EMBL" id="KAJ8865680.1"/>
    </source>
</evidence>
<organism evidence="7 8">
    <name type="scientific">Dryococelus australis</name>
    <dbReference type="NCBI Taxonomy" id="614101"/>
    <lineage>
        <taxon>Eukaryota</taxon>
        <taxon>Metazoa</taxon>
        <taxon>Ecdysozoa</taxon>
        <taxon>Arthropoda</taxon>
        <taxon>Hexapoda</taxon>
        <taxon>Insecta</taxon>
        <taxon>Pterygota</taxon>
        <taxon>Neoptera</taxon>
        <taxon>Polyneoptera</taxon>
        <taxon>Phasmatodea</taxon>
        <taxon>Verophasmatodea</taxon>
        <taxon>Anareolatae</taxon>
        <taxon>Phasmatidae</taxon>
        <taxon>Eurycanthinae</taxon>
        <taxon>Dryococelus</taxon>
    </lineage>
</organism>
<proteinExistence type="predicted"/>
<comment type="subcellular location">
    <subcellularLocation>
        <location evidence="1">Membrane</location>
        <topology evidence="1">Multi-pass membrane protein</topology>
    </subcellularLocation>
</comment>
<name>A0ABQ9FZK7_9NEOP</name>
<protein>
    <submittedName>
        <fullName evidence="7">Uncharacterized protein</fullName>
    </submittedName>
</protein>
<dbReference type="InterPro" id="IPR018499">
    <property type="entry name" value="Tetraspanin/Peripherin"/>
</dbReference>
<sequence length="870" mass="96333">MQSIGDTLIPIVVGGVPQTTNEDRAMPRSGTQTRPARGEKARIQVAINPVAVQRSMACGTSSTGQCITASAYKTSKRHNRCSKFALPIHSEALFRTSDTYSMHGAWPPDESVAIGMSHLDQIHVVRFVPANHETSSICIKAMPRRLMPYFSLWQSTEQAVKVRRLKQTGFLPRDSKIPSTKHSQSGSLDLKTPKWPLFGSDCAVLLQMTGIVILGIGIWMQVELYKYMELSADFSSTAPYVLLGTGALIVIVGSLACCCTVKGQPALLYSCGEVRVAVDIEVLRADEGEARCVCVEQRRNARTREVRDPLENPQASGIVHHDSHVGERTRRESNLVRLREKSSRATPLRSLMSENFNNLIAVVAERLGCSPPNMNRVQSPASSLPDFRIASDDAAGQRVVSGIYLRYGAFLFLIFVLELSAGVSTYAYRDKLQAGFDRGLNQTINNYDPASAKGIDFNFMQKTFVGIGEYLPSPAVIWAHASQNVGAAEAGSPEKGEERVIEEKGGHSTRLKPPAVTRGLIAHWDTGSQYGDWREGVQAEDGPEPTDVHKFYIFLRVTTVQLWPWRRHYLMENGGMVPVRDSPWVFEGPCRRMAECLKGLYPAVGEAWAERAPATRGHGCPQREAGEDLHDVKSSCSPPCCHGDSAQLGADQYRPARTATPRMLLALNSPFECPIRLPFRHCQPKSKSEMARSAKCQDEIGPSGVYCRRTRSFLLLVLTLALSSGPTTPGVWVGAATRNGIIYRLFTVKPLIYEKNDMKAPKTSVVFILDNGEVMWVVRHRVMKRAELSSFKEAVEFTCSGYWDMPMAMCATDDQAPYVSAMGRDNFEHLLRRLEVLLEVLYADAVTLLSYLYVKWASGFMVVIDDRGGN</sequence>
<feature type="transmembrane region" description="Helical" evidence="6">
    <location>
        <begin position="240"/>
        <end position="261"/>
    </location>
</feature>
<evidence type="ECO:0000256" key="3">
    <source>
        <dbReference type="ARBA" id="ARBA00022989"/>
    </source>
</evidence>
<keyword evidence="4 6" id="KW-0472">Membrane</keyword>
<keyword evidence="3 6" id="KW-1133">Transmembrane helix</keyword>
<keyword evidence="2 6" id="KW-0812">Transmembrane</keyword>
<dbReference type="PRINTS" id="PR00259">
    <property type="entry name" value="TMFOUR"/>
</dbReference>
<dbReference type="PANTHER" id="PTHR19282:SF252">
    <property type="entry name" value="TETRASPANIN"/>
    <property type="match status" value="1"/>
</dbReference>
<evidence type="ECO:0000256" key="1">
    <source>
        <dbReference type="ARBA" id="ARBA00004141"/>
    </source>
</evidence>
<feature type="transmembrane region" description="Helical" evidence="6">
    <location>
        <begin position="197"/>
        <end position="220"/>
    </location>
</feature>
<feature type="region of interest" description="Disordered" evidence="5">
    <location>
        <begin position="488"/>
        <end position="508"/>
    </location>
</feature>
<evidence type="ECO:0000256" key="2">
    <source>
        <dbReference type="ARBA" id="ARBA00022692"/>
    </source>
</evidence>
<evidence type="ECO:0000256" key="6">
    <source>
        <dbReference type="SAM" id="Phobius"/>
    </source>
</evidence>
<dbReference type="Proteomes" id="UP001159363">
    <property type="component" value="Chromosome 16"/>
</dbReference>
<evidence type="ECO:0000313" key="8">
    <source>
        <dbReference type="Proteomes" id="UP001159363"/>
    </source>
</evidence>
<comment type="caution">
    <text evidence="7">The sequence shown here is derived from an EMBL/GenBank/DDBJ whole genome shotgun (WGS) entry which is preliminary data.</text>
</comment>
<accession>A0ABQ9FZK7</accession>
<evidence type="ECO:0000256" key="5">
    <source>
        <dbReference type="SAM" id="MobiDB-lite"/>
    </source>
</evidence>
<dbReference type="PANTHER" id="PTHR19282">
    <property type="entry name" value="TETRASPANIN"/>
    <property type="match status" value="1"/>
</dbReference>
<feature type="transmembrane region" description="Helical" evidence="6">
    <location>
        <begin position="407"/>
        <end position="428"/>
    </location>
</feature>
<gene>
    <name evidence="7" type="ORF">PR048_033200</name>
</gene>
<reference evidence="7 8" key="1">
    <citation type="submission" date="2023-02" db="EMBL/GenBank/DDBJ databases">
        <title>LHISI_Scaffold_Assembly.</title>
        <authorList>
            <person name="Stuart O.P."/>
            <person name="Cleave R."/>
            <person name="Magrath M.J.L."/>
            <person name="Mikheyev A.S."/>
        </authorList>
    </citation>
    <scope>NUCLEOTIDE SEQUENCE [LARGE SCALE GENOMIC DNA]</scope>
    <source>
        <strain evidence="7">Daus_M_001</strain>
        <tissue evidence="7">Leg muscle</tissue>
    </source>
</reference>
<dbReference type="EMBL" id="JARBHB010000017">
    <property type="protein sequence ID" value="KAJ8865680.1"/>
    <property type="molecule type" value="Genomic_DNA"/>
</dbReference>
<keyword evidence="8" id="KW-1185">Reference proteome</keyword>
<evidence type="ECO:0000256" key="4">
    <source>
        <dbReference type="ARBA" id="ARBA00023136"/>
    </source>
</evidence>